<dbReference type="OrthoDB" id="10068367at2759"/>
<keyword evidence="3" id="KW-1185">Reference proteome</keyword>
<dbReference type="STRING" id="102285.A0A0R3TM12"/>
<reference evidence="2 3" key="2">
    <citation type="submission" date="2018-11" db="EMBL/GenBank/DDBJ databases">
        <authorList>
            <consortium name="Pathogen Informatics"/>
        </authorList>
    </citation>
    <scope>NUCLEOTIDE SEQUENCE [LARGE SCALE GENOMIC DNA]</scope>
</reference>
<proteinExistence type="predicted"/>
<evidence type="ECO:0000256" key="1">
    <source>
        <dbReference type="SAM" id="MobiDB-lite"/>
    </source>
</evidence>
<reference evidence="4" key="1">
    <citation type="submission" date="2017-02" db="UniProtKB">
        <authorList>
            <consortium name="WormBaseParasite"/>
        </authorList>
    </citation>
    <scope>IDENTIFICATION</scope>
</reference>
<organism evidence="4">
    <name type="scientific">Rodentolepis nana</name>
    <name type="common">Dwarf tapeworm</name>
    <name type="synonym">Hymenolepis nana</name>
    <dbReference type="NCBI Taxonomy" id="102285"/>
    <lineage>
        <taxon>Eukaryota</taxon>
        <taxon>Metazoa</taxon>
        <taxon>Spiralia</taxon>
        <taxon>Lophotrochozoa</taxon>
        <taxon>Platyhelminthes</taxon>
        <taxon>Cestoda</taxon>
        <taxon>Eucestoda</taxon>
        <taxon>Cyclophyllidea</taxon>
        <taxon>Hymenolepididae</taxon>
        <taxon>Rodentolepis</taxon>
    </lineage>
</organism>
<accession>A0A0R3TM12</accession>
<gene>
    <name evidence="2" type="ORF">HNAJ_LOCUS8323</name>
</gene>
<dbReference type="AlphaFoldDB" id="A0A0R3TM12"/>
<evidence type="ECO:0000313" key="4">
    <source>
        <dbReference type="WBParaSite" id="HNAJ_0000832701-mRNA-1"/>
    </source>
</evidence>
<dbReference type="WBParaSite" id="HNAJ_0000832701-mRNA-1">
    <property type="protein sequence ID" value="HNAJ_0000832701-mRNA-1"/>
    <property type="gene ID" value="HNAJ_0000832701"/>
</dbReference>
<dbReference type="EMBL" id="UZAE01012260">
    <property type="protein sequence ID" value="VDO04236.1"/>
    <property type="molecule type" value="Genomic_DNA"/>
</dbReference>
<evidence type="ECO:0000313" key="2">
    <source>
        <dbReference type="EMBL" id="VDO04236.1"/>
    </source>
</evidence>
<sequence length="259" mass="28767">MKQLSALGVRRNFFQQQQQQQQQHVHHLTARRMRLDGSECEPRDTFGLEDLPPDVMAEILHMPLLHAPQQAQGYQSSLFCVDAHRDFYNAVVAEATGPLQMGAPPVFAYNSSPLSAGYRNPFIGSSGSMAYSSPRDESGMVKKVSPLSPQLGKSDEQISDSSVYFSDGCAYPLEKFAPTSPSESFTQLVERGFPRNARFLGEHDLSSATQDNFAHQNHPHSHDVQSSLSQQLTHLSPIRPQRGPVDHQMTSTGIIECSW</sequence>
<feature type="region of interest" description="Disordered" evidence="1">
    <location>
        <begin position="212"/>
        <end position="231"/>
    </location>
</feature>
<evidence type="ECO:0000313" key="3">
    <source>
        <dbReference type="Proteomes" id="UP000278807"/>
    </source>
</evidence>
<name>A0A0R3TM12_RODNA</name>
<protein>
    <submittedName>
        <fullName evidence="4">F-box domain-containing protein</fullName>
    </submittedName>
</protein>
<dbReference type="Proteomes" id="UP000278807">
    <property type="component" value="Unassembled WGS sequence"/>
</dbReference>